<evidence type="ECO:0000256" key="2">
    <source>
        <dbReference type="ARBA" id="ARBA00022723"/>
    </source>
</evidence>
<dbReference type="GO" id="GO:0006508">
    <property type="term" value="P:proteolysis"/>
    <property type="evidence" value="ECO:0007669"/>
    <property type="project" value="UniProtKB-KW"/>
</dbReference>
<keyword evidence="1 6" id="KW-0645">Protease</keyword>
<evidence type="ECO:0000259" key="8">
    <source>
        <dbReference type="Pfam" id="PF17820"/>
    </source>
</evidence>
<dbReference type="Gene3D" id="2.30.42.10">
    <property type="match status" value="1"/>
</dbReference>
<dbReference type="InterPro" id="IPR001915">
    <property type="entry name" value="Peptidase_M48"/>
</dbReference>
<evidence type="ECO:0000259" key="7">
    <source>
        <dbReference type="Pfam" id="PF01435"/>
    </source>
</evidence>
<feature type="domain" description="PDZ" evidence="8">
    <location>
        <begin position="29"/>
        <end position="61"/>
    </location>
</feature>
<dbReference type="InterPro" id="IPR041489">
    <property type="entry name" value="PDZ_6"/>
</dbReference>
<protein>
    <submittedName>
        <fullName evidence="9">M48 family metalloprotease</fullName>
    </submittedName>
</protein>
<feature type="domain" description="Peptidase M48" evidence="7">
    <location>
        <begin position="112"/>
        <end position="160"/>
    </location>
</feature>
<name>A0A931MMD9_9SPHN</name>
<dbReference type="Pfam" id="PF17820">
    <property type="entry name" value="PDZ_6"/>
    <property type="match status" value="1"/>
</dbReference>
<keyword evidence="2" id="KW-0479">Metal-binding</keyword>
<comment type="similarity">
    <text evidence="6">Belongs to the peptidase M48 family.</text>
</comment>
<organism evidence="9 10">
    <name type="scientific">Novosphingobium aureum</name>
    <dbReference type="NCBI Taxonomy" id="2792964"/>
    <lineage>
        <taxon>Bacteria</taxon>
        <taxon>Pseudomonadati</taxon>
        <taxon>Pseudomonadota</taxon>
        <taxon>Alphaproteobacteria</taxon>
        <taxon>Sphingomonadales</taxon>
        <taxon>Sphingomonadaceae</taxon>
        <taxon>Novosphingobium</taxon>
    </lineage>
</organism>
<evidence type="ECO:0000313" key="10">
    <source>
        <dbReference type="Proteomes" id="UP000617634"/>
    </source>
</evidence>
<dbReference type="GO" id="GO:0004222">
    <property type="term" value="F:metalloendopeptidase activity"/>
    <property type="evidence" value="ECO:0007669"/>
    <property type="project" value="InterPro"/>
</dbReference>
<keyword evidence="5 6" id="KW-0482">Metalloprotease</keyword>
<evidence type="ECO:0000256" key="3">
    <source>
        <dbReference type="ARBA" id="ARBA00022801"/>
    </source>
</evidence>
<dbReference type="Pfam" id="PF01435">
    <property type="entry name" value="Peptidase_M48"/>
    <property type="match status" value="1"/>
</dbReference>
<dbReference type="RefSeq" id="WP_197165552.1">
    <property type="nucleotide sequence ID" value="NZ_JADZGI010000002.1"/>
</dbReference>
<dbReference type="InterPro" id="IPR036034">
    <property type="entry name" value="PDZ_sf"/>
</dbReference>
<evidence type="ECO:0000256" key="1">
    <source>
        <dbReference type="ARBA" id="ARBA00022670"/>
    </source>
</evidence>
<keyword evidence="4 6" id="KW-0862">Zinc</keyword>
<evidence type="ECO:0000313" key="9">
    <source>
        <dbReference type="EMBL" id="MBH0114339.1"/>
    </source>
</evidence>
<gene>
    <name evidence="9" type="ORF">I5E68_15445</name>
</gene>
<dbReference type="EMBL" id="JADZGI010000002">
    <property type="protein sequence ID" value="MBH0114339.1"/>
    <property type="molecule type" value="Genomic_DNA"/>
</dbReference>
<dbReference type="GO" id="GO:0046872">
    <property type="term" value="F:metal ion binding"/>
    <property type="evidence" value="ECO:0007669"/>
    <property type="project" value="UniProtKB-KW"/>
</dbReference>
<evidence type="ECO:0000256" key="4">
    <source>
        <dbReference type="ARBA" id="ARBA00022833"/>
    </source>
</evidence>
<keyword evidence="3 6" id="KW-0378">Hydrolase</keyword>
<dbReference type="AlphaFoldDB" id="A0A931MMD9"/>
<comment type="caution">
    <text evidence="9">The sequence shown here is derived from an EMBL/GenBank/DDBJ whole genome shotgun (WGS) entry which is preliminary data.</text>
</comment>
<accession>A0A931MMD9</accession>
<dbReference type="Gene3D" id="3.30.2010.10">
    <property type="entry name" value="Metalloproteases ('zincins'), catalytic domain"/>
    <property type="match status" value="1"/>
</dbReference>
<reference evidence="9" key="1">
    <citation type="submission" date="2020-11" db="EMBL/GenBank/DDBJ databases">
        <title>Novosphingobium aureum sp. nov., a marine bacterium isolated from sediment of a salt flat.</title>
        <authorList>
            <person name="Yoo Y."/>
            <person name="Kim J.-J."/>
        </authorList>
    </citation>
    <scope>NUCLEOTIDE SEQUENCE</scope>
    <source>
        <strain evidence="9">YJ-S2-02</strain>
    </source>
</reference>
<proteinExistence type="inferred from homology"/>
<evidence type="ECO:0000256" key="6">
    <source>
        <dbReference type="RuleBase" id="RU003983"/>
    </source>
</evidence>
<dbReference type="Proteomes" id="UP000617634">
    <property type="component" value="Unassembled WGS sequence"/>
</dbReference>
<sequence length="246" mass="26809">MSVDYIGAYAPGDREAVKQLLGMTDLPQVAAVARGSPATLAGVRAGDTIVSINAVSTKQLIEESDEPSLFADELEQHLRVLPSDSPIELVLEREGHDITVTITPEAACAPRYILKTDKGIAAFTDGANIAVSSRLIDFAQNDDEIALVAGHELAHVVYGDDEASGLGQRRFWEDRADLLGLRIAHCAGYDVDKGLAYWTRRDAKDWLRLFRDPTHRSRGARVKRMREELASLSCPPALPDMTGDEG</sequence>
<evidence type="ECO:0000256" key="5">
    <source>
        <dbReference type="ARBA" id="ARBA00023049"/>
    </source>
</evidence>
<dbReference type="SUPFAM" id="SSF50156">
    <property type="entry name" value="PDZ domain-like"/>
    <property type="match status" value="1"/>
</dbReference>
<comment type="cofactor">
    <cofactor evidence="6">
        <name>Zn(2+)</name>
        <dbReference type="ChEBI" id="CHEBI:29105"/>
    </cofactor>
    <text evidence="6">Binds 1 zinc ion per subunit.</text>
</comment>
<keyword evidence="10" id="KW-1185">Reference proteome</keyword>